<dbReference type="EMBL" id="JAJSON010000030">
    <property type="protein sequence ID" value="MCG9973254.1"/>
    <property type="molecule type" value="Genomic_DNA"/>
</dbReference>
<evidence type="ECO:0000313" key="1">
    <source>
        <dbReference type="EMBL" id="MCG9973254.1"/>
    </source>
</evidence>
<protein>
    <submittedName>
        <fullName evidence="1">CDP-glycerol glycerophosphotransferase family protein</fullName>
    </submittedName>
</protein>
<evidence type="ECO:0000313" key="2">
    <source>
        <dbReference type="Proteomes" id="UP001139344"/>
    </source>
</evidence>
<accession>A0A9X1UZQ1</accession>
<dbReference type="SUPFAM" id="SSF53756">
    <property type="entry name" value="UDP-Glycosyltransferase/glycogen phosphorylase"/>
    <property type="match status" value="1"/>
</dbReference>
<comment type="caution">
    <text evidence="1">The sequence shown here is derived from an EMBL/GenBank/DDBJ whole genome shotgun (WGS) entry which is preliminary data.</text>
</comment>
<dbReference type="RefSeq" id="WP_240100667.1">
    <property type="nucleotide sequence ID" value="NZ_JAJSON010000030.1"/>
</dbReference>
<dbReference type="Proteomes" id="UP001139344">
    <property type="component" value="Unassembled WGS sequence"/>
</dbReference>
<gene>
    <name evidence="1" type="ORF">LU635_16500</name>
</gene>
<reference evidence="1" key="1">
    <citation type="submission" date="2021-12" db="EMBL/GenBank/DDBJ databases">
        <title>Description of Gramella crocea sp. nov., a new bacterium isolated from activated sludge.</title>
        <authorList>
            <person name="Zhang X."/>
        </authorList>
    </citation>
    <scope>NUCLEOTIDE SEQUENCE</scope>
    <source>
        <strain evidence="1">YB25</strain>
    </source>
</reference>
<name>A0A9X1UZQ1_9FLAO</name>
<dbReference type="InterPro" id="IPR043148">
    <property type="entry name" value="TagF_C"/>
</dbReference>
<keyword evidence="2" id="KW-1185">Reference proteome</keyword>
<dbReference type="AlphaFoldDB" id="A0A9X1UZQ1"/>
<sequence>MQAKKKRIGFLYLDEIHHLFHFISVAVELSKTEDIEILTHPRCHDLLFESIEKLGGTNLKVKRLKTKRFRRFTDKLKKRDLPRKGFWIKKHKNYLLENFDALIFTDYFHHYLLKSRKELYPKLIKFGHGPPGRAYSYKKDLLDFDAQLLVGQFNYDQFEKMGILGPKPITIGYPKIDVVEKDEKKEFFKNNKPTVFYNPHFDPEYTSWDKEGLKVLEYFYNQDKFNLIFAPHLNLFQELKGDRNLSEIPPKFFKVDNILIDPGSVDSVNMSYTKYADIYLGDVSSQVFEFIIEPRPCIFLNPNNFDYTDDISFRFWKIGEVISGVEELDQALENINSVFEGYRPVQERMTAENFYTEEGSTASERAAKAILDFLNHS</sequence>
<proteinExistence type="predicted"/>
<dbReference type="Gene3D" id="3.40.50.12580">
    <property type="match status" value="1"/>
</dbReference>
<organism evidence="1 2">
    <name type="scientific">Christiangramia crocea</name>
    <dbReference type="NCBI Taxonomy" id="2904124"/>
    <lineage>
        <taxon>Bacteria</taxon>
        <taxon>Pseudomonadati</taxon>
        <taxon>Bacteroidota</taxon>
        <taxon>Flavobacteriia</taxon>
        <taxon>Flavobacteriales</taxon>
        <taxon>Flavobacteriaceae</taxon>
        <taxon>Christiangramia</taxon>
    </lineage>
</organism>